<proteinExistence type="predicted"/>
<dbReference type="VEuPathDB" id="GiardiaDB:SS50377_25406"/>
<accession>V6LML3</accession>
<reference evidence="1 2" key="1">
    <citation type="journal article" date="2014" name="PLoS Genet.">
        <title>The Genome of Spironucleus salmonicida Highlights a Fish Pathogen Adapted to Fluctuating Environments.</title>
        <authorList>
            <person name="Xu F."/>
            <person name="Jerlstrom-Hultqvist J."/>
            <person name="Einarsson E."/>
            <person name="Astvaldsson A."/>
            <person name="Svard S.G."/>
            <person name="Andersson J.O."/>
        </authorList>
    </citation>
    <scope>NUCLEOTIDE SEQUENCE</scope>
    <source>
        <strain evidence="2">ATCC 50377</strain>
    </source>
</reference>
<protein>
    <submittedName>
        <fullName evidence="1">Uncharacterized protein</fullName>
    </submittedName>
</protein>
<dbReference type="AlphaFoldDB" id="V6LML3"/>
<organism evidence="1">
    <name type="scientific">Spironucleus salmonicida</name>
    <dbReference type="NCBI Taxonomy" id="348837"/>
    <lineage>
        <taxon>Eukaryota</taxon>
        <taxon>Metamonada</taxon>
        <taxon>Diplomonadida</taxon>
        <taxon>Hexamitidae</taxon>
        <taxon>Hexamitinae</taxon>
        <taxon>Spironucleus</taxon>
    </lineage>
</organism>
<gene>
    <name evidence="1" type="ORF">SS50377_14968</name>
    <name evidence="2" type="ORF">SS50377_25406</name>
</gene>
<reference evidence="2" key="2">
    <citation type="submission" date="2020-12" db="EMBL/GenBank/DDBJ databases">
        <title>New Spironucleus salmonicida genome in near-complete chromosomes.</title>
        <authorList>
            <person name="Xu F."/>
            <person name="Kurt Z."/>
            <person name="Jimenez-Gonzalez A."/>
            <person name="Astvaldsson A."/>
            <person name="Andersson J.O."/>
            <person name="Svard S.G."/>
        </authorList>
    </citation>
    <scope>NUCLEOTIDE SEQUENCE</scope>
    <source>
        <strain evidence="2">ATCC 50377</strain>
    </source>
</reference>
<dbReference type="EMBL" id="KI546101">
    <property type="protein sequence ID" value="EST44951.1"/>
    <property type="molecule type" value="Genomic_DNA"/>
</dbReference>
<evidence type="ECO:0000313" key="3">
    <source>
        <dbReference type="Proteomes" id="UP000018208"/>
    </source>
</evidence>
<keyword evidence="3" id="KW-1185">Reference proteome</keyword>
<sequence>MTTNTYLNTIDNLNKYIDLLNTESSLIEHNCPTISTTDLKKQVNDMKVSFSRDTKLLATSISTFEYNTIQIINQLNQKVDSLSKITMQ</sequence>
<name>V6LML3_9EUKA</name>
<evidence type="ECO:0000313" key="1">
    <source>
        <dbReference type="EMBL" id="EST44951.1"/>
    </source>
</evidence>
<dbReference type="EMBL" id="AUWU02000005">
    <property type="protein sequence ID" value="KAH0573286.1"/>
    <property type="molecule type" value="Genomic_DNA"/>
</dbReference>
<dbReference type="Proteomes" id="UP000018208">
    <property type="component" value="Unassembled WGS sequence"/>
</dbReference>
<evidence type="ECO:0000313" key="2">
    <source>
        <dbReference type="EMBL" id="KAH0573286.1"/>
    </source>
</evidence>